<feature type="compositionally biased region" description="Pro residues" evidence="1">
    <location>
        <begin position="163"/>
        <end position="175"/>
    </location>
</feature>
<dbReference type="EMBL" id="ML220136">
    <property type="protein sequence ID" value="TGZ78880.1"/>
    <property type="molecule type" value="Genomic_DNA"/>
</dbReference>
<evidence type="ECO:0000313" key="2">
    <source>
        <dbReference type="EMBL" id="TGZ78880.1"/>
    </source>
</evidence>
<feature type="region of interest" description="Disordered" evidence="1">
    <location>
        <begin position="138"/>
        <end position="183"/>
    </location>
</feature>
<name>A0A4S2MP06_9PEZI</name>
<evidence type="ECO:0000313" key="3">
    <source>
        <dbReference type="Proteomes" id="UP000298138"/>
    </source>
</evidence>
<dbReference type="AlphaFoldDB" id="A0A4S2MP06"/>
<organism evidence="2 3">
    <name type="scientific">Ascodesmis nigricans</name>
    <dbReference type="NCBI Taxonomy" id="341454"/>
    <lineage>
        <taxon>Eukaryota</taxon>
        <taxon>Fungi</taxon>
        <taxon>Dikarya</taxon>
        <taxon>Ascomycota</taxon>
        <taxon>Pezizomycotina</taxon>
        <taxon>Pezizomycetes</taxon>
        <taxon>Pezizales</taxon>
        <taxon>Ascodesmidaceae</taxon>
        <taxon>Ascodesmis</taxon>
    </lineage>
</organism>
<evidence type="ECO:0000256" key="1">
    <source>
        <dbReference type="SAM" id="MobiDB-lite"/>
    </source>
</evidence>
<sequence length="227" mass="23947">MPQERLERFHTVPPASPPPPPSDESTILRRANTLDQLSSGPERSRPVHNGPGFPGNQATRHRRLSPLPRIHPQLLVRGPPAKPVERSSTKETGGLVPAAACTGPRTKTRGRGPESPVASGSSFAALQSRLGIMVCHTGGPGPHQMLGTTLDNGSREMPKAQAKPPPPPPPPPPPHANTTTTASPLCHRRPSLIATSAVMTLVSTFVYEERAACASTSIAAEDCITIP</sequence>
<reference evidence="2 3" key="1">
    <citation type="submission" date="2019-04" db="EMBL/GenBank/DDBJ databases">
        <title>Comparative genomics and transcriptomics to analyze fruiting body development in filamentous ascomycetes.</title>
        <authorList>
            <consortium name="DOE Joint Genome Institute"/>
            <person name="Lutkenhaus R."/>
            <person name="Traeger S."/>
            <person name="Breuer J."/>
            <person name="Kuo A."/>
            <person name="Lipzen A."/>
            <person name="Pangilinan J."/>
            <person name="Dilworth D."/>
            <person name="Sandor L."/>
            <person name="Poggeler S."/>
            <person name="Barry K."/>
            <person name="Grigoriev I.V."/>
            <person name="Nowrousian M."/>
        </authorList>
    </citation>
    <scope>NUCLEOTIDE SEQUENCE [LARGE SCALE GENOMIC DNA]</scope>
    <source>
        <strain evidence="2 3">CBS 389.68</strain>
    </source>
</reference>
<keyword evidence="3" id="KW-1185">Reference proteome</keyword>
<dbReference type="Proteomes" id="UP000298138">
    <property type="component" value="Unassembled WGS sequence"/>
</dbReference>
<accession>A0A4S2MP06</accession>
<feature type="region of interest" description="Disordered" evidence="1">
    <location>
        <begin position="1"/>
        <end position="120"/>
    </location>
</feature>
<feature type="compositionally biased region" description="Basic and acidic residues" evidence="1">
    <location>
        <begin position="1"/>
        <end position="10"/>
    </location>
</feature>
<dbReference type="InParanoid" id="A0A4S2MP06"/>
<protein>
    <submittedName>
        <fullName evidence="2">Uncharacterized protein</fullName>
    </submittedName>
</protein>
<proteinExistence type="predicted"/>
<gene>
    <name evidence="2" type="ORF">EX30DRAFT_350608</name>
</gene>